<feature type="non-terminal residue" evidence="2">
    <location>
        <position position="438"/>
    </location>
</feature>
<evidence type="ECO:0000313" key="2">
    <source>
        <dbReference type="EMBL" id="CAL4131152.1"/>
    </source>
</evidence>
<evidence type="ECO:0000256" key="1">
    <source>
        <dbReference type="SAM" id="MobiDB-lite"/>
    </source>
</evidence>
<sequence length="438" mass="49559">IFRCLNSLAKPYSAVMQQHRGQSNEALTNNSWTSVADITLRLISGKQCSIVGMQLITTLLKTDLILPDVSLYRIFYKGHVESNANALQMLGLVLIKVPLPKQFKSGSNTPTTEMAQDSLFNSLLQLQSDEDPIIGNDIAQLDVLDDPRLLGSILVSLCYRAPRYSKEEIWRKLQGEPAASFSMDRRTAIGVSDDLKELEELYLISSFSVDSLLNFQKQRHANFTEHVTEAKIVPELMDKLIKHLLAVIQQYLNANTGEGHSSSEYIRRLIPLAELITTILHHVKDHRLLSEQKNIIQKVLVEIVKILEEPESTRWTTLLSHINSITQFLLTQKNEYKNSSSENRQIVEVQTVFASSMQPQIFNTLLQHIKLRTTKTPSEQLSQSQGGQRNSSFARASSSLNDFDPDFDDLEESSVGRMDEFDLINDNFTRESSSNDAY</sequence>
<feature type="compositionally biased region" description="Acidic residues" evidence="1">
    <location>
        <begin position="403"/>
        <end position="412"/>
    </location>
</feature>
<dbReference type="Proteomes" id="UP001497623">
    <property type="component" value="Unassembled WGS sequence"/>
</dbReference>
<dbReference type="EMBL" id="CAXKWB010027027">
    <property type="protein sequence ID" value="CAL4131152.1"/>
    <property type="molecule type" value="Genomic_DNA"/>
</dbReference>
<feature type="region of interest" description="Disordered" evidence="1">
    <location>
        <begin position="376"/>
        <end position="415"/>
    </location>
</feature>
<evidence type="ECO:0000313" key="3">
    <source>
        <dbReference type="Proteomes" id="UP001497623"/>
    </source>
</evidence>
<keyword evidence="3" id="KW-1185">Reference proteome</keyword>
<dbReference type="AlphaFoldDB" id="A0AAV2RNY1"/>
<organism evidence="2 3">
    <name type="scientific">Meganyctiphanes norvegica</name>
    <name type="common">Northern krill</name>
    <name type="synonym">Thysanopoda norvegica</name>
    <dbReference type="NCBI Taxonomy" id="48144"/>
    <lineage>
        <taxon>Eukaryota</taxon>
        <taxon>Metazoa</taxon>
        <taxon>Ecdysozoa</taxon>
        <taxon>Arthropoda</taxon>
        <taxon>Crustacea</taxon>
        <taxon>Multicrustacea</taxon>
        <taxon>Malacostraca</taxon>
        <taxon>Eumalacostraca</taxon>
        <taxon>Eucarida</taxon>
        <taxon>Euphausiacea</taxon>
        <taxon>Euphausiidae</taxon>
        <taxon>Meganyctiphanes</taxon>
    </lineage>
</organism>
<feature type="compositionally biased region" description="Polar residues" evidence="1">
    <location>
        <begin position="376"/>
        <end position="401"/>
    </location>
</feature>
<reference evidence="2 3" key="1">
    <citation type="submission" date="2024-05" db="EMBL/GenBank/DDBJ databases">
        <authorList>
            <person name="Wallberg A."/>
        </authorList>
    </citation>
    <scope>NUCLEOTIDE SEQUENCE [LARGE SCALE GENOMIC DNA]</scope>
</reference>
<proteinExistence type="predicted"/>
<comment type="caution">
    <text evidence="2">The sequence shown here is derived from an EMBL/GenBank/DDBJ whole genome shotgun (WGS) entry which is preliminary data.</text>
</comment>
<protein>
    <submittedName>
        <fullName evidence="2">Uncharacterized protein</fullName>
    </submittedName>
</protein>
<accession>A0AAV2RNY1</accession>
<name>A0AAV2RNY1_MEGNR</name>
<gene>
    <name evidence="2" type="ORF">MNOR_LOCUS26701</name>
</gene>
<feature type="non-terminal residue" evidence="2">
    <location>
        <position position="1"/>
    </location>
</feature>